<evidence type="ECO:0000313" key="3">
    <source>
        <dbReference type="EMBL" id="TDZ24623.1"/>
    </source>
</evidence>
<organism evidence="3 4">
    <name type="scientific">Colletotrichum orbiculare (strain 104-T / ATCC 96160 / CBS 514.97 / LARS 414 / MAFF 240422)</name>
    <name type="common">Cucumber anthracnose fungus</name>
    <name type="synonym">Colletotrichum lagenarium</name>
    <dbReference type="NCBI Taxonomy" id="1213857"/>
    <lineage>
        <taxon>Eukaryota</taxon>
        <taxon>Fungi</taxon>
        <taxon>Dikarya</taxon>
        <taxon>Ascomycota</taxon>
        <taxon>Pezizomycotina</taxon>
        <taxon>Sordariomycetes</taxon>
        <taxon>Hypocreomycetidae</taxon>
        <taxon>Glomerellales</taxon>
        <taxon>Glomerellaceae</taxon>
        <taxon>Colletotrichum</taxon>
        <taxon>Colletotrichum orbiculare species complex</taxon>
    </lineage>
</organism>
<feature type="coiled-coil region" evidence="1">
    <location>
        <begin position="318"/>
        <end position="457"/>
    </location>
</feature>
<dbReference type="Proteomes" id="UP000014480">
    <property type="component" value="Unassembled WGS sequence"/>
</dbReference>
<reference evidence="4" key="1">
    <citation type="journal article" date="2013" name="New Phytol.">
        <title>Comparative genomic and transcriptomic analyses reveal the hemibiotrophic stage shift of Colletotrichum fungi.</title>
        <authorList>
            <person name="Gan P."/>
            <person name="Ikeda K."/>
            <person name="Irieda H."/>
            <person name="Narusaka M."/>
            <person name="O'Connell R.J."/>
            <person name="Narusaka Y."/>
            <person name="Takano Y."/>
            <person name="Kubo Y."/>
            <person name="Shirasu K."/>
        </authorList>
    </citation>
    <scope>NUCLEOTIDE SEQUENCE [LARGE SCALE GENOMIC DNA]</scope>
    <source>
        <strain evidence="4">104-T / ATCC 96160 / CBS 514.97 / LARS 414 / MAFF 240422</strain>
    </source>
</reference>
<dbReference type="AlphaFoldDB" id="A0A484G319"/>
<dbReference type="SUPFAM" id="SSF57997">
    <property type="entry name" value="Tropomyosin"/>
    <property type="match status" value="1"/>
</dbReference>
<keyword evidence="4" id="KW-1185">Reference proteome</keyword>
<dbReference type="OrthoDB" id="3557318at2759"/>
<feature type="region of interest" description="Disordered" evidence="2">
    <location>
        <begin position="1"/>
        <end position="23"/>
    </location>
</feature>
<evidence type="ECO:0000256" key="2">
    <source>
        <dbReference type="SAM" id="MobiDB-lite"/>
    </source>
</evidence>
<protein>
    <submittedName>
        <fullName evidence="3">Uncharacterized protein</fullName>
    </submittedName>
</protein>
<sequence length="879" mass="100987">MATFDSHVSHVHGSNMPHLGKDHHSHVTETAVDADLAGMDTHNTSVLEMNRTRRLPRPGHTHSHSPRDNSPTGSVRSSFSARRRVSRATSYGVSYKRQYSSEISKELVAQAEGEFFALTELMANMSRRSGSLREVWNKIISERESCYTEMDKMYERLEEFSEIIERKEREQSHNHHEHEERLQEVARIRLQLKAALSSTSEFKTKLAERDTECRNLVHEISHVKDSLSHSRKEHEETKKTYEHTRQTLITTESARSDLEEKYGKLRGDRDGLDLKYTELLSRYEELNGKFDTTHKELTQYKHISSNLKKEKHEWLHREGEMDEKLRKWEHKNDELRRKNKDLEERLEKKQLEVKEIQETVTKAEQRVTKAKHEKTELEQHIERLKRDVVKEHSRWEEAEDRCGKWKLKVEHSEREIVSAREDMSRIEMAQTELRETISQKSEEIRQLLLEKKRLEEDGHQHAGRADETHRQLLIVQESLSHTETTLQKTQDEVHSKLETIEKLELVHGAAKLRAKDLEIEVQNHGSLAASLRLEVETLAAECGSLKQKCRDWEGRYEEVCESVTEYEDGSSGFEFELASMRTMLREAREQKERAIGARNSADRERDEAISKYEEKCREMERLEERMSQHMHEQGARRSSGSRTVVRHFSKSGHGHMTNGGSSEFGGTIETLIPRGAIAMDCIQQGKTLKQTLVAVDCRQQGDQPGRKRVDKALKPCFQHQASSSPLCQGLTPTLPILGNTMVALKTLVVLASFACLGLADDVNNVCTIATFEGLKGKGPPKGLRKYSLPKIQGARIDVTKGIAVQLISADPKYQGCTYKFFNSGYIQQQVWYSVSTNNWDSIWVYADSDKRGQEAGVGCTMHDNYCDSDNEGIYVGNAI</sequence>
<proteinExistence type="predicted"/>
<feature type="coiled-coil region" evidence="1">
    <location>
        <begin position="584"/>
        <end position="632"/>
    </location>
</feature>
<reference evidence="4" key="2">
    <citation type="journal article" date="2019" name="Mol. Plant Microbe Interact.">
        <title>Genome sequence resources for four phytopathogenic fungi from the Colletotrichum orbiculare species complex.</title>
        <authorList>
            <person name="Gan P."/>
            <person name="Tsushima A."/>
            <person name="Narusaka M."/>
            <person name="Narusaka Y."/>
            <person name="Takano Y."/>
            <person name="Kubo Y."/>
            <person name="Shirasu K."/>
        </authorList>
    </citation>
    <scope>GENOME REANNOTATION</scope>
    <source>
        <strain evidence="4">104-T / ATCC 96160 / CBS 514.97 / LARS 414 / MAFF 240422</strain>
    </source>
</reference>
<keyword evidence="1" id="KW-0175">Coiled coil</keyword>
<dbReference type="EMBL" id="AMCV02000004">
    <property type="protein sequence ID" value="TDZ24623.1"/>
    <property type="molecule type" value="Genomic_DNA"/>
</dbReference>
<evidence type="ECO:0000256" key="1">
    <source>
        <dbReference type="SAM" id="Coils"/>
    </source>
</evidence>
<gene>
    <name evidence="3" type="ORF">Cob_v002317</name>
</gene>
<feature type="region of interest" description="Disordered" evidence="2">
    <location>
        <begin position="45"/>
        <end position="83"/>
    </location>
</feature>
<evidence type="ECO:0000313" key="4">
    <source>
        <dbReference type="Proteomes" id="UP000014480"/>
    </source>
</evidence>
<feature type="coiled-coil region" evidence="1">
    <location>
        <begin position="486"/>
        <end position="548"/>
    </location>
</feature>
<accession>A0A484G319</accession>
<comment type="caution">
    <text evidence="3">The sequence shown here is derived from an EMBL/GenBank/DDBJ whole genome shotgun (WGS) entry which is preliminary data.</text>
</comment>
<name>A0A484G319_COLOR</name>
<feature type="compositionally biased region" description="Basic residues" evidence="2">
    <location>
        <begin position="52"/>
        <end position="64"/>
    </location>
</feature>